<evidence type="ECO:0000313" key="2">
    <source>
        <dbReference type="Proteomes" id="UP000191691"/>
    </source>
</evidence>
<proteinExistence type="predicted"/>
<dbReference type="AlphaFoldDB" id="A0A1V6Y779"/>
<comment type="caution">
    <text evidence="1">The sequence shown here is derived from an EMBL/GenBank/DDBJ whole genome shotgun (WGS) entry which is preliminary data.</text>
</comment>
<organism evidence="1 2">
    <name type="scientific">Penicillium nalgiovense</name>
    <dbReference type="NCBI Taxonomy" id="60175"/>
    <lineage>
        <taxon>Eukaryota</taxon>
        <taxon>Fungi</taxon>
        <taxon>Dikarya</taxon>
        <taxon>Ascomycota</taxon>
        <taxon>Pezizomycotina</taxon>
        <taxon>Eurotiomycetes</taxon>
        <taxon>Eurotiomycetidae</taxon>
        <taxon>Eurotiales</taxon>
        <taxon>Aspergillaceae</taxon>
        <taxon>Penicillium</taxon>
    </lineage>
</organism>
<sequence>MAKGSPIRSLNDTELEILMDIRYQDIERAAAPFGSSLVSPYNGYILSILFDRRMEELNEAMVVLDGQENSDNQIFGQYFPLRSDKRYKTELQRDTAIDAIGSDHQTPILVTCGTKQGLDVVARRLSSIFSL</sequence>
<name>A0A1V6Y779_PENNA</name>
<reference evidence="2" key="1">
    <citation type="journal article" date="2017" name="Nat. Microbiol.">
        <title>Global analysis of biosynthetic gene clusters reveals vast potential of secondary metabolite production in Penicillium species.</title>
        <authorList>
            <person name="Nielsen J.C."/>
            <person name="Grijseels S."/>
            <person name="Prigent S."/>
            <person name="Ji B."/>
            <person name="Dainat J."/>
            <person name="Nielsen K.F."/>
            <person name="Frisvad J.C."/>
            <person name="Workman M."/>
            <person name="Nielsen J."/>
        </authorList>
    </citation>
    <scope>NUCLEOTIDE SEQUENCE [LARGE SCALE GENOMIC DNA]</scope>
    <source>
        <strain evidence="2">IBT 13039</strain>
    </source>
</reference>
<dbReference type="EMBL" id="MOOB01000033">
    <property type="protein sequence ID" value="OQE83316.1"/>
    <property type="molecule type" value="Genomic_DNA"/>
</dbReference>
<protein>
    <submittedName>
        <fullName evidence="1">Uncharacterized protein</fullName>
    </submittedName>
</protein>
<dbReference type="Proteomes" id="UP000191691">
    <property type="component" value="Unassembled WGS sequence"/>
</dbReference>
<accession>A0A1V6Y779</accession>
<evidence type="ECO:0000313" key="1">
    <source>
        <dbReference type="EMBL" id="OQE83316.1"/>
    </source>
</evidence>
<keyword evidence="2" id="KW-1185">Reference proteome</keyword>
<gene>
    <name evidence="1" type="ORF">PENNAL_c0033G11125</name>
</gene>